<dbReference type="Proteomes" id="UP000725649">
    <property type="component" value="Unassembled WGS sequence"/>
</dbReference>
<proteinExistence type="predicted"/>
<protein>
    <submittedName>
        <fullName evidence="1">Uncharacterized protein</fullName>
    </submittedName>
</protein>
<evidence type="ECO:0000313" key="1">
    <source>
        <dbReference type="EMBL" id="MBE6421840.1"/>
    </source>
</evidence>
<sequence>MATTKKITDLNEASKIGINDLMVLAQSGEKEATSAPVGALVDKVATQISDGALIEHLAGLSKQKQILAKALTDKGVEGISEKSTLDEMSGAVKNLEVLGEKTNLKGTVIYGSSDSGSMFSDANYSKILPLALHRLYAYFNVKTKTFSILKFGNDFTYETLASVTLTDSFINTDAYYNYIDIFSNTDETKIVLRTQSTEGSYSFRCYSFNVTYGEDVTLEQIGQAVGFTTYSNQMAGNGAVSPNGEKFFSFQNSYQRAQAVDFISGTSTEISFSCDDNYAYGYSQKVLAYKVDENGFGVAVFGSNGTKAAYKMQFDFVNNAVTYLGAIYLPSAKISDRNHNYWYCPYYIADKNLIIVLMGDFVENSNVSVQKRYFQSPVEFIVMNAKNGEVLSQIVLKTCMKSDEDNSVFPKSADVYFCAKLDNGRYLFGAARRGVVEYDAETNTIYRFGTDEELLEGDFLGQVSATAIGIFQYHQIPIMSFDATCLYAHTTALTDSNSFMLSGSYYRAVIYPQVVWGELYKRNGNEIVRTSFFEPELYEAGAYAEKDSVEYLNLSEAEG</sequence>
<gene>
    <name evidence="1" type="ORF">E7027_06950</name>
</gene>
<comment type="caution">
    <text evidence="1">The sequence shown here is derived from an EMBL/GenBank/DDBJ whole genome shotgun (WGS) entry which is preliminary data.</text>
</comment>
<reference evidence="1" key="1">
    <citation type="submission" date="2019-04" db="EMBL/GenBank/DDBJ databases">
        <title>Evolution of Biomass-Degrading Anaerobic Consortia Revealed by Metagenomics.</title>
        <authorList>
            <person name="Peng X."/>
        </authorList>
    </citation>
    <scope>NUCLEOTIDE SEQUENCE</scope>
    <source>
        <strain evidence="1">SIG66</strain>
    </source>
</reference>
<organism evidence="1 2">
    <name type="scientific">Candidatus Avelusimicrobium gallicola</name>
    <dbReference type="NCBI Taxonomy" id="2562704"/>
    <lineage>
        <taxon>Bacteria</taxon>
        <taxon>Pseudomonadati</taxon>
        <taxon>Elusimicrobiota</taxon>
        <taxon>Elusimicrobia</taxon>
        <taxon>Elusimicrobiales</taxon>
        <taxon>Elusimicrobiaceae</taxon>
        <taxon>Candidatus Avelusimicrobium</taxon>
    </lineage>
</organism>
<dbReference type="EMBL" id="SUVG01000008">
    <property type="protein sequence ID" value="MBE6421840.1"/>
    <property type="molecule type" value="Genomic_DNA"/>
</dbReference>
<evidence type="ECO:0000313" key="2">
    <source>
        <dbReference type="Proteomes" id="UP000725649"/>
    </source>
</evidence>
<name>A0A928HJB7_9BACT</name>
<accession>A0A928HJB7</accession>
<dbReference type="AlphaFoldDB" id="A0A928HJB7"/>